<keyword evidence="3" id="KW-0238">DNA-binding</keyword>
<dbReference type="InterPro" id="IPR005119">
    <property type="entry name" value="LysR_subst-bd"/>
</dbReference>
<keyword evidence="5" id="KW-0804">Transcription</keyword>
<evidence type="ECO:0000256" key="1">
    <source>
        <dbReference type="ARBA" id="ARBA00009437"/>
    </source>
</evidence>
<evidence type="ECO:0000256" key="2">
    <source>
        <dbReference type="ARBA" id="ARBA00023015"/>
    </source>
</evidence>
<dbReference type="NCBIfam" id="NF002964">
    <property type="entry name" value="PRK03635.1"/>
    <property type="match status" value="1"/>
</dbReference>
<accession>A0A5C8Z4L1</accession>
<dbReference type="InterPro" id="IPR050176">
    <property type="entry name" value="LTTR"/>
</dbReference>
<dbReference type="SUPFAM" id="SSF46785">
    <property type="entry name" value="Winged helix' DNA-binding domain"/>
    <property type="match status" value="1"/>
</dbReference>
<feature type="domain" description="HTH lysR-type" evidence="6">
    <location>
        <begin position="1"/>
        <end position="59"/>
    </location>
</feature>
<keyword evidence="2" id="KW-0805">Transcription regulation</keyword>
<dbReference type="Gene3D" id="3.40.190.290">
    <property type="match status" value="1"/>
</dbReference>
<evidence type="ECO:0000256" key="3">
    <source>
        <dbReference type="ARBA" id="ARBA00023125"/>
    </source>
</evidence>
<dbReference type="RefSeq" id="WP_147927957.1">
    <property type="nucleotide sequence ID" value="NZ_VKAC01000013.1"/>
</dbReference>
<dbReference type="PANTHER" id="PTHR30579">
    <property type="entry name" value="TRANSCRIPTIONAL REGULATOR"/>
    <property type="match status" value="1"/>
</dbReference>
<dbReference type="PANTHER" id="PTHR30579:SF2">
    <property type="entry name" value="HTH-TYPE TRANSCRIPTIONAL REGULATOR ARGP"/>
    <property type="match status" value="1"/>
</dbReference>
<comment type="similarity">
    <text evidence="1">Belongs to the LysR transcriptional regulatory family.</text>
</comment>
<evidence type="ECO:0000259" key="6">
    <source>
        <dbReference type="PROSITE" id="PS50931"/>
    </source>
</evidence>
<sequence>MDLDLGQLRALAAVVDAGTLEAGARQLHITTSAVSQRLRALESATGRVLLVRSRPVRPTASGERVLQLARQVSLLVADASAALGAPDDDGGASAADGRWVRPPVLPIAVNADSLATWVLPALAHLAGPEAEVCLDLRREDQSYTARLLRDGSVVGAITSDAEVVPGCSVQPLGALRYLAVATPEVADRWFAGGVTAAALGRAPVVVFDRDDELQDAWLSDHSGAEERLDPPRHHVPASVDFSEAVRLGWGWALLPQVHATADLEAGRLVLLDDAPVDVPLYWQQWKLRSPALDAVAAALTSAARSALVPPS</sequence>
<dbReference type="InterPro" id="IPR036390">
    <property type="entry name" value="WH_DNA-bd_sf"/>
</dbReference>
<keyword evidence="8" id="KW-1185">Reference proteome</keyword>
<dbReference type="PROSITE" id="PS50931">
    <property type="entry name" value="HTH_LYSR"/>
    <property type="match status" value="1"/>
</dbReference>
<dbReference type="Pfam" id="PF00126">
    <property type="entry name" value="HTH_1"/>
    <property type="match status" value="1"/>
</dbReference>
<dbReference type="GO" id="GO:0003677">
    <property type="term" value="F:DNA binding"/>
    <property type="evidence" value="ECO:0007669"/>
    <property type="project" value="UniProtKB-KW"/>
</dbReference>
<dbReference type="InterPro" id="IPR036388">
    <property type="entry name" value="WH-like_DNA-bd_sf"/>
</dbReference>
<reference evidence="7 8" key="1">
    <citation type="submission" date="2019-07" db="EMBL/GenBank/DDBJ databases">
        <title>Quadrisphaera sp. strain DD2A genome sequencing and assembly.</title>
        <authorList>
            <person name="Kim I."/>
        </authorList>
    </citation>
    <scope>NUCLEOTIDE SEQUENCE [LARGE SCALE GENOMIC DNA]</scope>
    <source>
        <strain evidence="7 8">DD2A</strain>
    </source>
</reference>
<gene>
    <name evidence="7" type="ORF">FMM08_18915</name>
</gene>
<dbReference type="SUPFAM" id="SSF53850">
    <property type="entry name" value="Periplasmic binding protein-like II"/>
    <property type="match status" value="1"/>
</dbReference>
<dbReference type="NCBIfam" id="TIGR03298">
    <property type="entry name" value="argP"/>
    <property type="match status" value="1"/>
</dbReference>
<dbReference type="EMBL" id="VKAC01000013">
    <property type="protein sequence ID" value="TXR52527.1"/>
    <property type="molecule type" value="Genomic_DNA"/>
</dbReference>
<evidence type="ECO:0000256" key="4">
    <source>
        <dbReference type="ARBA" id="ARBA00023159"/>
    </source>
</evidence>
<dbReference type="InterPro" id="IPR017685">
    <property type="entry name" value="ArgP"/>
</dbReference>
<protein>
    <submittedName>
        <fullName evidence="7">LysR family transcriptional regulator ArgP</fullName>
    </submittedName>
</protein>
<evidence type="ECO:0000256" key="5">
    <source>
        <dbReference type="ARBA" id="ARBA00023163"/>
    </source>
</evidence>
<evidence type="ECO:0000313" key="8">
    <source>
        <dbReference type="Proteomes" id="UP000321234"/>
    </source>
</evidence>
<name>A0A5C8Z4L1_9ACTN</name>
<keyword evidence="4" id="KW-0010">Activator</keyword>
<dbReference type="GO" id="GO:0003700">
    <property type="term" value="F:DNA-binding transcription factor activity"/>
    <property type="evidence" value="ECO:0007669"/>
    <property type="project" value="InterPro"/>
</dbReference>
<dbReference type="OrthoDB" id="3252676at2"/>
<organism evidence="7 8">
    <name type="scientific">Quadrisphaera setariae</name>
    <dbReference type="NCBI Taxonomy" id="2593304"/>
    <lineage>
        <taxon>Bacteria</taxon>
        <taxon>Bacillati</taxon>
        <taxon>Actinomycetota</taxon>
        <taxon>Actinomycetes</taxon>
        <taxon>Kineosporiales</taxon>
        <taxon>Kineosporiaceae</taxon>
        <taxon>Quadrisphaera</taxon>
    </lineage>
</organism>
<comment type="caution">
    <text evidence="7">The sequence shown here is derived from an EMBL/GenBank/DDBJ whole genome shotgun (WGS) entry which is preliminary data.</text>
</comment>
<dbReference type="InterPro" id="IPR000847">
    <property type="entry name" value="LysR_HTH_N"/>
</dbReference>
<dbReference type="AlphaFoldDB" id="A0A5C8Z4L1"/>
<dbReference type="Gene3D" id="1.10.10.10">
    <property type="entry name" value="Winged helix-like DNA-binding domain superfamily/Winged helix DNA-binding domain"/>
    <property type="match status" value="1"/>
</dbReference>
<proteinExistence type="inferred from homology"/>
<dbReference type="Proteomes" id="UP000321234">
    <property type="component" value="Unassembled WGS sequence"/>
</dbReference>
<evidence type="ECO:0000313" key="7">
    <source>
        <dbReference type="EMBL" id="TXR52527.1"/>
    </source>
</evidence>
<dbReference type="Pfam" id="PF03466">
    <property type="entry name" value="LysR_substrate"/>
    <property type="match status" value="1"/>
</dbReference>